<accession>A0A518GID7</accession>
<evidence type="ECO:0000313" key="1">
    <source>
        <dbReference type="EMBL" id="QDV28354.1"/>
    </source>
</evidence>
<sequence>MEKRPLDDYTEHMNILACAPELDWVEGLRVHFFVQYGFRRVDEDVCSECVGGEGGVAARFNHVVLAGGRKALCRR</sequence>
<gene>
    <name evidence="1" type="ORF">Spb1_02170</name>
</gene>
<dbReference type="KEGG" id="peh:Spb1_02170"/>
<evidence type="ECO:0000313" key="2">
    <source>
        <dbReference type="Proteomes" id="UP000315349"/>
    </source>
</evidence>
<organism evidence="1 2">
    <name type="scientific">Planctopirus ephydatiae</name>
    <dbReference type="NCBI Taxonomy" id="2528019"/>
    <lineage>
        <taxon>Bacteria</taxon>
        <taxon>Pseudomonadati</taxon>
        <taxon>Planctomycetota</taxon>
        <taxon>Planctomycetia</taxon>
        <taxon>Planctomycetales</taxon>
        <taxon>Planctomycetaceae</taxon>
        <taxon>Planctopirus</taxon>
    </lineage>
</organism>
<proteinExistence type="predicted"/>
<dbReference type="Proteomes" id="UP000315349">
    <property type="component" value="Chromosome"/>
</dbReference>
<keyword evidence="2" id="KW-1185">Reference proteome</keyword>
<dbReference type="EMBL" id="CP036299">
    <property type="protein sequence ID" value="QDV28354.1"/>
    <property type="molecule type" value="Genomic_DNA"/>
</dbReference>
<protein>
    <submittedName>
        <fullName evidence="1">Uncharacterized protein</fullName>
    </submittedName>
</protein>
<dbReference type="AlphaFoldDB" id="A0A518GID7"/>
<reference evidence="1 2" key="1">
    <citation type="submission" date="2019-02" db="EMBL/GenBank/DDBJ databases">
        <title>Deep-cultivation of Planctomycetes and their phenomic and genomic characterization uncovers novel biology.</title>
        <authorList>
            <person name="Wiegand S."/>
            <person name="Jogler M."/>
            <person name="Boedeker C."/>
            <person name="Pinto D."/>
            <person name="Vollmers J."/>
            <person name="Rivas-Marin E."/>
            <person name="Kohn T."/>
            <person name="Peeters S.H."/>
            <person name="Heuer A."/>
            <person name="Rast P."/>
            <person name="Oberbeckmann S."/>
            <person name="Bunk B."/>
            <person name="Jeske O."/>
            <person name="Meyerdierks A."/>
            <person name="Storesund J.E."/>
            <person name="Kallscheuer N."/>
            <person name="Luecker S."/>
            <person name="Lage O.M."/>
            <person name="Pohl T."/>
            <person name="Merkel B.J."/>
            <person name="Hornburger P."/>
            <person name="Mueller R.-W."/>
            <person name="Bruemmer F."/>
            <person name="Labrenz M."/>
            <person name="Spormann A.M."/>
            <person name="Op den Camp H."/>
            <person name="Overmann J."/>
            <person name="Amann R."/>
            <person name="Jetten M.S.M."/>
            <person name="Mascher T."/>
            <person name="Medema M.H."/>
            <person name="Devos D.P."/>
            <person name="Kaster A.-K."/>
            <person name="Ovreas L."/>
            <person name="Rohde M."/>
            <person name="Galperin M.Y."/>
            <person name="Jogler C."/>
        </authorList>
    </citation>
    <scope>NUCLEOTIDE SEQUENCE [LARGE SCALE GENOMIC DNA]</scope>
    <source>
        <strain evidence="1 2">Spb1</strain>
    </source>
</reference>
<name>A0A518GID7_9PLAN</name>